<keyword evidence="3 6" id="KW-1133">Transmembrane helix</keyword>
<dbReference type="OrthoDB" id="5977743at2759"/>
<dbReference type="GO" id="GO:0005783">
    <property type="term" value="C:endoplasmic reticulum"/>
    <property type="evidence" value="ECO:0007669"/>
    <property type="project" value="TreeGrafter"/>
</dbReference>
<dbReference type="GO" id="GO:0016020">
    <property type="term" value="C:membrane"/>
    <property type="evidence" value="ECO:0007669"/>
    <property type="project" value="UniProtKB-SubCell"/>
</dbReference>
<dbReference type="Pfam" id="PF00149">
    <property type="entry name" value="Metallophos"/>
    <property type="match status" value="1"/>
</dbReference>
<keyword evidence="2 6" id="KW-0812">Transmembrane</keyword>
<keyword evidence="9" id="KW-1185">Reference proteome</keyword>
<comment type="caution">
    <text evidence="8">The sequence shown here is derived from an EMBL/GenBank/DDBJ whole genome shotgun (WGS) entry which is preliminary data.</text>
</comment>
<dbReference type="InterPro" id="IPR004843">
    <property type="entry name" value="Calcineurin-like_PHP"/>
</dbReference>
<evidence type="ECO:0000313" key="9">
    <source>
        <dbReference type="Proteomes" id="UP000541558"/>
    </source>
</evidence>
<evidence type="ECO:0000256" key="4">
    <source>
        <dbReference type="ARBA" id="ARBA00023136"/>
    </source>
</evidence>
<evidence type="ECO:0000259" key="7">
    <source>
        <dbReference type="Pfam" id="PF00149"/>
    </source>
</evidence>
<dbReference type="GO" id="GO:0016787">
    <property type="term" value="F:hydrolase activity"/>
    <property type="evidence" value="ECO:0007669"/>
    <property type="project" value="InterPro"/>
</dbReference>
<dbReference type="AlphaFoldDB" id="A0A8H5BMB7"/>
<evidence type="ECO:0000256" key="6">
    <source>
        <dbReference type="SAM" id="Phobius"/>
    </source>
</evidence>
<evidence type="ECO:0000256" key="1">
    <source>
        <dbReference type="ARBA" id="ARBA00004141"/>
    </source>
</evidence>
<dbReference type="GO" id="GO:0006506">
    <property type="term" value="P:GPI anchor biosynthetic process"/>
    <property type="evidence" value="ECO:0007669"/>
    <property type="project" value="InterPro"/>
</dbReference>
<comment type="subcellular location">
    <subcellularLocation>
        <location evidence="1">Membrane</location>
        <topology evidence="1">Multi-pass membrane protein</topology>
    </subcellularLocation>
</comment>
<protein>
    <recommendedName>
        <fullName evidence="7">Calcineurin-like phosphoesterase domain-containing protein</fullName>
    </recommendedName>
</protein>
<evidence type="ECO:0000313" key="8">
    <source>
        <dbReference type="EMBL" id="KAF5325788.1"/>
    </source>
</evidence>
<feature type="transmembrane region" description="Helical" evidence="6">
    <location>
        <begin position="497"/>
        <end position="521"/>
    </location>
</feature>
<dbReference type="InterPro" id="IPR029052">
    <property type="entry name" value="Metallo-depent_PP-like"/>
</dbReference>
<feature type="transmembrane region" description="Helical" evidence="6">
    <location>
        <begin position="377"/>
        <end position="397"/>
    </location>
</feature>
<dbReference type="Proteomes" id="UP000541558">
    <property type="component" value="Unassembled WGS sequence"/>
</dbReference>
<sequence length="522" mass="59239">MALFKRGRLVVVTLSILWAIVIVWEEYLQFAYDGGKCDWPDHKFRPRLEGDETRPQHVLIVADPQILDHRSYPGRGAFLTWLSRIIVDLNLRKNWWVATAKKPDAVVFLGDMMDGGRFDMSDEEYEKYYQRFKSIFKLDANVPQYYIPGNHDTGLGFSQTFSPYTHLRYTTHFGPKNYVVQLANHTLTFIDAPGFVDEEYKRLGESKRYDNWKPLKDGTLEFMKKFKADRHTDPVILFTHVPLYRPDGRGCGPLRERGTIRPGVGNGYQNTLGKQSTQKLLELLEPSLVFSGDDHDYCEHIHRSSTTGSQPGGGPRDVREITVKALSMAMGIRRPGFQLLSLAPLSLRIPTSESLASTVHSHADIPCLLPDQLRTYLSVYIPLGMFSLIALAVSQFISLRPRTNLKHSVDLGRPEYDDGDDSTGGRGTFRLFPANRRPRRDGVDVEEGAPSPAVSISEKNGGATAGYYGGASKYFQKFFAAGRPSSHRRMRPRRRMVGFLLDVRDVAVWPLGLFILITWWFS</sequence>
<feature type="transmembrane region" description="Helical" evidence="6">
    <location>
        <begin position="7"/>
        <end position="24"/>
    </location>
</feature>
<keyword evidence="4 6" id="KW-0472">Membrane</keyword>
<name>A0A8H5BMB7_9AGAR</name>
<evidence type="ECO:0000256" key="3">
    <source>
        <dbReference type="ARBA" id="ARBA00022989"/>
    </source>
</evidence>
<organism evidence="8 9">
    <name type="scientific">Ephemerocybe angulata</name>
    <dbReference type="NCBI Taxonomy" id="980116"/>
    <lineage>
        <taxon>Eukaryota</taxon>
        <taxon>Fungi</taxon>
        <taxon>Dikarya</taxon>
        <taxon>Basidiomycota</taxon>
        <taxon>Agaricomycotina</taxon>
        <taxon>Agaricomycetes</taxon>
        <taxon>Agaricomycetidae</taxon>
        <taxon>Agaricales</taxon>
        <taxon>Agaricineae</taxon>
        <taxon>Psathyrellaceae</taxon>
        <taxon>Ephemerocybe</taxon>
    </lineage>
</organism>
<evidence type="ECO:0000256" key="2">
    <source>
        <dbReference type="ARBA" id="ARBA00022692"/>
    </source>
</evidence>
<gene>
    <name evidence="8" type="ORF">D9611_000054</name>
</gene>
<dbReference type="PANTHER" id="PTHR13315:SF4">
    <property type="entry name" value="METALLOPHOSPHOESTERASE, ISOFORM E"/>
    <property type="match status" value="1"/>
</dbReference>
<dbReference type="EMBL" id="JAACJK010000163">
    <property type="protein sequence ID" value="KAF5325788.1"/>
    <property type="molecule type" value="Genomic_DNA"/>
</dbReference>
<dbReference type="InterPro" id="IPR033308">
    <property type="entry name" value="PGAP5/Cdc1/Ted1"/>
</dbReference>
<dbReference type="PANTHER" id="PTHR13315">
    <property type="entry name" value="METALLO PHOSPHOESTERASE RELATED"/>
    <property type="match status" value="1"/>
</dbReference>
<accession>A0A8H5BMB7</accession>
<feature type="region of interest" description="Disordered" evidence="5">
    <location>
        <begin position="409"/>
        <end position="431"/>
    </location>
</feature>
<dbReference type="SUPFAM" id="SSF56300">
    <property type="entry name" value="Metallo-dependent phosphatases"/>
    <property type="match status" value="1"/>
</dbReference>
<feature type="domain" description="Calcineurin-like phosphoesterase" evidence="7">
    <location>
        <begin position="58"/>
        <end position="297"/>
    </location>
</feature>
<proteinExistence type="predicted"/>
<evidence type="ECO:0000256" key="5">
    <source>
        <dbReference type="SAM" id="MobiDB-lite"/>
    </source>
</evidence>
<reference evidence="8 9" key="1">
    <citation type="journal article" date="2020" name="ISME J.">
        <title>Uncovering the hidden diversity of litter-decomposition mechanisms in mushroom-forming fungi.</title>
        <authorList>
            <person name="Floudas D."/>
            <person name="Bentzer J."/>
            <person name="Ahren D."/>
            <person name="Johansson T."/>
            <person name="Persson P."/>
            <person name="Tunlid A."/>
        </authorList>
    </citation>
    <scope>NUCLEOTIDE SEQUENCE [LARGE SCALE GENOMIC DNA]</scope>
    <source>
        <strain evidence="8 9">CBS 175.51</strain>
    </source>
</reference>
<dbReference type="Gene3D" id="3.60.21.10">
    <property type="match status" value="1"/>
</dbReference>